<feature type="compositionally biased region" description="Acidic residues" evidence="1">
    <location>
        <begin position="293"/>
        <end position="315"/>
    </location>
</feature>
<name>A0A8H5G143_9AGAR</name>
<dbReference type="AlphaFoldDB" id="A0A8H5G143"/>
<gene>
    <name evidence="2" type="ORF">D9758_009528</name>
</gene>
<comment type="caution">
    <text evidence="2">The sequence shown here is derived from an EMBL/GenBank/DDBJ whole genome shotgun (WGS) entry which is preliminary data.</text>
</comment>
<reference evidence="2 3" key="1">
    <citation type="journal article" date="2020" name="ISME J.">
        <title>Uncovering the hidden diversity of litter-decomposition mechanisms in mushroom-forming fungi.</title>
        <authorList>
            <person name="Floudas D."/>
            <person name="Bentzer J."/>
            <person name="Ahren D."/>
            <person name="Johansson T."/>
            <person name="Persson P."/>
            <person name="Tunlid A."/>
        </authorList>
    </citation>
    <scope>NUCLEOTIDE SEQUENCE [LARGE SCALE GENOMIC DNA]</scope>
    <source>
        <strain evidence="2 3">CBS 291.85</strain>
    </source>
</reference>
<dbReference type="EMBL" id="JAACJM010000055">
    <property type="protein sequence ID" value="KAF5356397.1"/>
    <property type="molecule type" value="Genomic_DNA"/>
</dbReference>
<feature type="region of interest" description="Disordered" evidence="1">
    <location>
        <begin position="385"/>
        <end position="431"/>
    </location>
</feature>
<feature type="compositionally biased region" description="Acidic residues" evidence="1">
    <location>
        <begin position="390"/>
        <end position="420"/>
    </location>
</feature>
<evidence type="ECO:0000256" key="1">
    <source>
        <dbReference type="SAM" id="MobiDB-lite"/>
    </source>
</evidence>
<keyword evidence="3" id="KW-1185">Reference proteome</keyword>
<sequence length="449" mass="50927">MVLPSSPVHTTKDGALGEAHPEGFNVRASLQFYWRETAWKVLGLVAALFLGEKLYGRGVPLRHIKDFVVTLSATVTESLRSVQALNDHAAMALLYVNRALPDRLIKVFPHLHLHGHPEVELGKLSQVQLGVLMARVYNMCLRMVLDLYEEEDRDPEQWQQILCMSESLLNKSDRQLVLLFNCNRVRIRTNDWLVWLNHLRSTLSYPFQFYFPKCYPSFEVIFMKLLRGASKSASGSRPGSLVACIDMVPSPLRYKQQERLLLFLSCGLLDSDVPRLWLDQELRYNAKVVVKEDDESAETEWDEDEDENEMSESGEELQRHSELRPEEDVGSENQWQWVGYEDATAPISSLARGSSTFQTHLPVEEADEADYEDEADEDDVDAGVVVKQEYEDEADEAQDEGASDVDTDEVYDDEDDEDDDAGHAHFLGPQSAVHYGGHMPAVLAAGYWA</sequence>
<dbReference type="Proteomes" id="UP000559256">
    <property type="component" value="Unassembled WGS sequence"/>
</dbReference>
<evidence type="ECO:0000313" key="3">
    <source>
        <dbReference type="Proteomes" id="UP000559256"/>
    </source>
</evidence>
<feature type="region of interest" description="Disordered" evidence="1">
    <location>
        <begin position="293"/>
        <end position="334"/>
    </location>
</feature>
<feature type="compositionally biased region" description="Basic and acidic residues" evidence="1">
    <location>
        <begin position="316"/>
        <end position="327"/>
    </location>
</feature>
<protein>
    <submittedName>
        <fullName evidence="2">Uncharacterized protein</fullName>
    </submittedName>
</protein>
<proteinExistence type="predicted"/>
<organism evidence="2 3">
    <name type="scientific">Tetrapyrgos nigripes</name>
    <dbReference type="NCBI Taxonomy" id="182062"/>
    <lineage>
        <taxon>Eukaryota</taxon>
        <taxon>Fungi</taxon>
        <taxon>Dikarya</taxon>
        <taxon>Basidiomycota</taxon>
        <taxon>Agaricomycotina</taxon>
        <taxon>Agaricomycetes</taxon>
        <taxon>Agaricomycetidae</taxon>
        <taxon>Agaricales</taxon>
        <taxon>Marasmiineae</taxon>
        <taxon>Marasmiaceae</taxon>
        <taxon>Tetrapyrgos</taxon>
    </lineage>
</organism>
<evidence type="ECO:0000313" key="2">
    <source>
        <dbReference type="EMBL" id="KAF5356397.1"/>
    </source>
</evidence>
<accession>A0A8H5G143</accession>